<feature type="binding site" evidence="12">
    <location>
        <begin position="100"/>
        <end position="101"/>
    </location>
    <ligand>
        <name>NAD(+)</name>
        <dbReference type="ChEBI" id="CHEBI:57540"/>
    </ligand>
</feature>
<feature type="binding site" evidence="12">
    <location>
        <position position="339"/>
    </location>
    <ligand>
        <name>NAD(+)</name>
        <dbReference type="ChEBI" id="CHEBI:57540"/>
    </ligand>
</feature>
<accession>A0ABT7IMR9</accession>
<dbReference type="Gene3D" id="1.10.287.610">
    <property type="entry name" value="Helix hairpin bin"/>
    <property type="match status" value="1"/>
</dbReference>
<feature type="binding site" evidence="12">
    <location>
        <position position="137"/>
    </location>
    <ligand>
        <name>NAD(+)</name>
        <dbReference type="ChEBI" id="CHEBI:57540"/>
    </ligand>
</feature>
<dbReference type="RefSeq" id="WP_281069862.1">
    <property type="nucleotide sequence ID" value="NZ_JAKZJU020000001.1"/>
</dbReference>
<dbReference type="InterPro" id="IPR010994">
    <property type="entry name" value="RuvA_2-like"/>
</dbReference>
<keyword evidence="10 12" id="KW-0464">Manganese</keyword>
<dbReference type="Gene3D" id="3.40.50.10190">
    <property type="entry name" value="BRCT domain"/>
    <property type="match status" value="1"/>
</dbReference>
<dbReference type="NCBIfam" id="TIGR00575">
    <property type="entry name" value="dnlj"/>
    <property type="match status" value="1"/>
</dbReference>
<dbReference type="Gene3D" id="1.10.150.20">
    <property type="entry name" value="5' to 3' exonuclease, C-terminal subdomain"/>
    <property type="match status" value="2"/>
</dbReference>
<evidence type="ECO:0000256" key="12">
    <source>
        <dbReference type="HAMAP-Rule" id="MF_01588"/>
    </source>
</evidence>
<dbReference type="EMBL" id="JAKZJU020000001">
    <property type="protein sequence ID" value="MDL2059678.1"/>
    <property type="molecule type" value="Genomic_DNA"/>
</dbReference>
<dbReference type="CDD" id="cd00114">
    <property type="entry name" value="LIGANc"/>
    <property type="match status" value="1"/>
</dbReference>
<dbReference type="InterPro" id="IPR012340">
    <property type="entry name" value="NA-bd_OB-fold"/>
</dbReference>
<comment type="cofactor">
    <cofactor evidence="12">
        <name>Mg(2+)</name>
        <dbReference type="ChEBI" id="CHEBI:18420"/>
    </cofactor>
    <cofactor evidence="12">
        <name>Mn(2+)</name>
        <dbReference type="ChEBI" id="CHEBI:29035"/>
    </cofactor>
</comment>
<dbReference type="PANTHER" id="PTHR23389:SF9">
    <property type="entry name" value="DNA LIGASE"/>
    <property type="match status" value="1"/>
</dbReference>
<dbReference type="SUPFAM" id="SSF47781">
    <property type="entry name" value="RuvA domain 2-like"/>
    <property type="match status" value="1"/>
</dbReference>
<keyword evidence="7 12" id="KW-0460">Magnesium</keyword>
<dbReference type="Pfam" id="PF12826">
    <property type="entry name" value="HHH_2"/>
    <property type="match status" value="1"/>
</dbReference>
<dbReference type="InterPro" id="IPR001679">
    <property type="entry name" value="DNA_ligase"/>
</dbReference>
<dbReference type="Pfam" id="PF14520">
    <property type="entry name" value="HHH_5"/>
    <property type="match status" value="1"/>
</dbReference>
<dbReference type="PROSITE" id="PS50172">
    <property type="entry name" value="BRCT"/>
    <property type="match status" value="1"/>
</dbReference>
<keyword evidence="3 12" id="KW-0235">DNA replication</keyword>
<dbReference type="InterPro" id="IPR036420">
    <property type="entry name" value="BRCT_dom_sf"/>
</dbReference>
<dbReference type="Proteomes" id="UP001165481">
    <property type="component" value="Unassembled WGS sequence"/>
</dbReference>
<gene>
    <name evidence="12 15" type="primary">ligA</name>
    <name evidence="15" type="ORF">MUN46_007020</name>
</gene>
<evidence type="ECO:0000256" key="7">
    <source>
        <dbReference type="ARBA" id="ARBA00022842"/>
    </source>
</evidence>
<dbReference type="InterPro" id="IPR004150">
    <property type="entry name" value="NAD_DNA_ligase_OB"/>
</dbReference>
<keyword evidence="16" id="KW-1185">Reference proteome</keyword>
<dbReference type="Pfam" id="PF03120">
    <property type="entry name" value="OB_DNA_ligase"/>
    <property type="match status" value="1"/>
</dbReference>
<evidence type="ECO:0000256" key="6">
    <source>
        <dbReference type="ARBA" id="ARBA00022833"/>
    </source>
</evidence>
<dbReference type="InterPro" id="IPR013839">
    <property type="entry name" value="DNAligase_adenylation"/>
</dbReference>
<evidence type="ECO:0000256" key="1">
    <source>
        <dbReference type="ARBA" id="ARBA00004067"/>
    </source>
</evidence>
<keyword evidence="6 12" id="KW-0862">Zinc</keyword>
<evidence type="ECO:0000256" key="8">
    <source>
        <dbReference type="ARBA" id="ARBA00023027"/>
    </source>
</evidence>
<proteinExistence type="inferred from homology"/>
<dbReference type="PANTHER" id="PTHR23389">
    <property type="entry name" value="CHROMOSOME TRANSMISSION FIDELITY FACTOR 18"/>
    <property type="match status" value="1"/>
</dbReference>
<dbReference type="SMART" id="SM00292">
    <property type="entry name" value="BRCT"/>
    <property type="match status" value="1"/>
</dbReference>
<dbReference type="HAMAP" id="MF_01588">
    <property type="entry name" value="DNA_ligase_A"/>
    <property type="match status" value="1"/>
</dbReference>
<dbReference type="InterPro" id="IPR033136">
    <property type="entry name" value="DNA_ligase_CS"/>
</dbReference>
<organism evidence="15 16">
    <name type="scientific">Mesosutterella faecium</name>
    <dbReference type="NCBI Taxonomy" id="2925194"/>
    <lineage>
        <taxon>Bacteria</taxon>
        <taxon>Pseudomonadati</taxon>
        <taxon>Pseudomonadota</taxon>
        <taxon>Betaproteobacteria</taxon>
        <taxon>Burkholderiales</taxon>
        <taxon>Sutterellaceae</taxon>
        <taxon>Mesosutterella</taxon>
    </lineage>
</organism>
<feature type="binding site" evidence="12">
    <location>
        <position position="315"/>
    </location>
    <ligand>
        <name>NAD(+)</name>
        <dbReference type="ChEBI" id="CHEBI:57540"/>
    </ligand>
</feature>
<keyword evidence="9 12" id="KW-0234">DNA repair</keyword>
<feature type="binding site" evidence="12">
    <location>
        <begin position="51"/>
        <end position="55"/>
    </location>
    <ligand>
        <name>NAD(+)</name>
        <dbReference type="ChEBI" id="CHEBI:57540"/>
    </ligand>
</feature>
<dbReference type="PROSITE" id="PS01056">
    <property type="entry name" value="DNA_LIGASE_N2"/>
    <property type="match status" value="1"/>
</dbReference>
<dbReference type="CDD" id="cd17748">
    <property type="entry name" value="BRCT_DNA_ligase_like"/>
    <property type="match status" value="1"/>
</dbReference>
<dbReference type="Gene3D" id="2.40.50.140">
    <property type="entry name" value="Nucleic acid-binding proteins"/>
    <property type="match status" value="1"/>
</dbReference>
<comment type="similarity">
    <text evidence="12">Belongs to the NAD-dependent DNA ligase family. LigA subfamily.</text>
</comment>
<dbReference type="InterPro" id="IPR018239">
    <property type="entry name" value="DNA_ligase_AS"/>
</dbReference>
<dbReference type="InterPro" id="IPR013840">
    <property type="entry name" value="DNAligase_N"/>
</dbReference>
<feature type="binding site" evidence="12">
    <location>
        <position position="196"/>
    </location>
    <ligand>
        <name>NAD(+)</name>
        <dbReference type="ChEBI" id="CHEBI:57540"/>
    </ligand>
</feature>
<dbReference type="SUPFAM" id="SSF50249">
    <property type="entry name" value="Nucleic acid-binding proteins"/>
    <property type="match status" value="1"/>
</dbReference>
<evidence type="ECO:0000256" key="2">
    <source>
        <dbReference type="ARBA" id="ARBA00022598"/>
    </source>
</evidence>
<feature type="binding site" evidence="12">
    <location>
        <position position="433"/>
    </location>
    <ligand>
        <name>Zn(2+)</name>
        <dbReference type="ChEBI" id="CHEBI:29105"/>
    </ligand>
</feature>
<evidence type="ECO:0000256" key="13">
    <source>
        <dbReference type="RuleBase" id="RU000618"/>
    </source>
</evidence>
<evidence type="ECO:0000256" key="10">
    <source>
        <dbReference type="ARBA" id="ARBA00023211"/>
    </source>
</evidence>
<feature type="active site" description="N6-AMP-lysine intermediate" evidence="12">
    <location>
        <position position="139"/>
    </location>
</feature>
<dbReference type="EC" id="6.5.1.2" evidence="12 13"/>
<keyword evidence="5 12" id="KW-0227">DNA damage</keyword>
<sequence length="713" mass="77162">MPEDNSPNTAGSGVVLGPLSEAAEQEMRSLEADIERWNREYYVDDNPSVSDAIYDQAFRRLQQLEAQYPQLASPASPTLRVGGAVRSDMAKVVHRVPMLSIRTETDFSAAGAKAFDDRVRSALGLTDKDPPVEYVAELKFDGLAINLRYENGLLVSAATRGDGITGEDVTANARTIRTIPLRISGPCPKILEVRGEAIMHTADFEALNRRQKQEGGKVFVNARNAAAGCLRQLDPSITAKRRLHFYAYSLGEVSEEQGPFAETQDGLLRRLESMGFPVAHERRICRSPEQLEAFHRHVLEIRKTLPFGIDGVVYKVNSLRLQKQLGFIAREPRWACAHKYPPEEALTRVTAIDVQVGRTGRLTPVARLEPVFVGGATVSNATLHNEDFIRDLGLMIGDTVAVRRAGDVIPEIVRVIPEKRPQDARPFQMPRFCPVCGSAVIRDVEEKDTRCTGGLFCPAQVRLSILHFASRRAMGIDGMGEKLVDALTDLGRVKTPADLYALTEKDLLAVPRMGEKSAANILASIEKSKTTTLGRFIFALGIRHVGEATARDLAAHFGTLGRLENATVDDCLEVSDVGEVIAESITGFFAEPRNREVLEKLLAAGVHWPAVSEAAPAAASEVAGRTFVLTGTLPTLSRDEASDLILAAGGRVSGSVSKKTSYVVAGEAAGSKLEKARALGVPVIGEAELRRMLSGGAASGEASGGEGPQQELF</sequence>
<feature type="binding site" evidence="12">
    <location>
        <position position="436"/>
    </location>
    <ligand>
        <name>Zn(2+)</name>
        <dbReference type="ChEBI" id="CHEBI:29105"/>
    </ligand>
</feature>
<dbReference type="Pfam" id="PF01653">
    <property type="entry name" value="DNA_ligase_aden"/>
    <property type="match status" value="1"/>
</dbReference>
<comment type="caution">
    <text evidence="15">The sequence shown here is derived from an EMBL/GenBank/DDBJ whole genome shotgun (WGS) entry which is preliminary data.</text>
</comment>
<evidence type="ECO:0000256" key="9">
    <source>
        <dbReference type="ARBA" id="ARBA00023204"/>
    </source>
</evidence>
<dbReference type="PIRSF" id="PIRSF001604">
    <property type="entry name" value="LigA"/>
    <property type="match status" value="1"/>
</dbReference>
<evidence type="ECO:0000256" key="3">
    <source>
        <dbReference type="ARBA" id="ARBA00022705"/>
    </source>
</evidence>
<comment type="catalytic activity">
    <reaction evidence="11 12 13">
        <text>NAD(+) + (deoxyribonucleotide)n-3'-hydroxyl + 5'-phospho-(deoxyribonucleotide)m = (deoxyribonucleotide)n+m + AMP + beta-nicotinamide D-nucleotide.</text>
        <dbReference type="EC" id="6.5.1.2"/>
    </reaction>
</comment>
<comment type="function">
    <text evidence="1 12">DNA ligase that catalyzes the formation of phosphodiester linkages between 5'-phosphoryl and 3'-hydroxyl groups in double-stranded DNA using NAD as a coenzyme and as the energy source for the reaction. It is essential for DNA replication and repair of damaged DNA.</text>
</comment>
<keyword evidence="8 12" id="KW-0520">NAD</keyword>
<feature type="binding site" evidence="12">
    <location>
        <position position="160"/>
    </location>
    <ligand>
        <name>NAD(+)</name>
        <dbReference type="ChEBI" id="CHEBI:57540"/>
    </ligand>
</feature>
<reference evidence="15" key="1">
    <citation type="submission" date="2023-03" db="EMBL/GenBank/DDBJ databases">
        <title>Mesosutterella sp. nov. isolated from porcine feces.</title>
        <authorList>
            <person name="Yu S."/>
        </authorList>
    </citation>
    <scope>NUCLEOTIDE SEQUENCE</scope>
    <source>
        <strain evidence="15">AGMB02718</strain>
    </source>
</reference>
<evidence type="ECO:0000256" key="5">
    <source>
        <dbReference type="ARBA" id="ARBA00022763"/>
    </source>
</evidence>
<dbReference type="InterPro" id="IPR001357">
    <property type="entry name" value="BRCT_dom"/>
</dbReference>
<dbReference type="Gene3D" id="6.20.10.30">
    <property type="match status" value="1"/>
</dbReference>
<dbReference type="SMART" id="SM00278">
    <property type="entry name" value="HhH1"/>
    <property type="match status" value="4"/>
</dbReference>
<dbReference type="SUPFAM" id="SSF56091">
    <property type="entry name" value="DNA ligase/mRNA capping enzyme, catalytic domain"/>
    <property type="match status" value="1"/>
</dbReference>
<evidence type="ECO:0000313" key="15">
    <source>
        <dbReference type="EMBL" id="MDL2059678.1"/>
    </source>
</evidence>
<evidence type="ECO:0000256" key="4">
    <source>
        <dbReference type="ARBA" id="ARBA00022723"/>
    </source>
</evidence>
<keyword evidence="4 12" id="KW-0479">Metal-binding</keyword>
<name>A0ABT7IMR9_9BURK</name>
<dbReference type="NCBIfam" id="NF005932">
    <property type="entry name" value="PRK07956.1"/>
    <property type="match status" value="1"/>
</dbReference>
<dbReference type="GO" id="GO:0003911">
    <property type="term" value="F:DNA ligase (NAD+) activity"/>
    <property type="evidence" value="ECO:0007669"/>
    <property type="project" value="UniProtKB-EC"/>
</dbReference>
<dbReference type="Pfam" id="PF00533">
    <property type="entry name" value="BRCT"/>
    <property type="match status" value="1"/>
</dbReference>
<dbReference type="SUPFAM" id="SSF52113">
    <property type="entry name" value="BRCT domain"/>
    <property type="match status" value="1"/>
</dbReference>
<dbReference type="InterPro" id="IPR003583">
    <property type="entry name" value="Hlx-hairpin-Hlx_DNA-bd_motif"/>
</dbReference>
<dbReference type="Pfam" id="PF03119">
    <property type="entry name" value="DNA_ligase_ZBD"/>
    <property type="match status" value="1"/>
</dbReference>
<dbReference type="Gene3D" id="3.30.470.30">
    <property type="entry name" value="DNA ligase/mRNA capping enzyme"/>
    <property type="match status" value="1"/>
</dbReference>
<evidence type="ECO:0000313" key="16">
    <source>
        <dbReference type="Proteomes" id="UP001165481"/>
    </source>
</evidence>
<comment type="caution">
    <text evidence="12">Lacks conserved residue(s) required for the propagation of feature annotation.</text>
</comment>
<dbReference type="InterPro" id="IPR041663">
    <property type="entry name" value="DisA/LigA_HHH"/>
</dbReference>
<dbReference type="SMART" id="SM00532">
    <property type="entry name" value="LIGANc"/>
    <property type="match status" value="1"/>
</dbReference>
<feature type="binding site" evidence="12">
    <location>
        <position position="457"/>
    </location>
    <ligand>
        <name>Zn(2+)</name>
        <dbReference type="ChEBI" id="CHEBI:29105"/>
    </ligand>
</feature>
<feature type="domain" description="BRCT" evidence="14">
    <location>
        <begin position="617"/>
        <end position="684"/>
    </location>
</feature>
<dbReference type="PROSITE" id="PS01055">
    <property type="entry name" value="DNA_LIGASE_N1"/>
    <property type="match status" value="1"/>
</dbReference>
<dbReference type="InterPro" id="IPR004149">
    <property type="entry name" value="Znf_DNAligase_C4"/>
</dbReference>
<keyword evidence="2 12" id="KW-0436">Ligase</keyword>
<evidence type="ECO:0000256" key="11">
    <source>
        <dbReference type="ARBA" id="ARBA00034005"/>
    </source>
</evidence>
<protein>
    <recommendedName>
        <fullName evidence="12 13">DNA ligase</fullName>
        <ecNumber evidence="12 13">6.5.1.2</ecNumber>
    </recommendedName>
    <alternativeName>
        <fullName evidence="12">Polydeoxyribonucleotide synthase [NAD(+)]</fullName>
    </alternativeName>
</protein>
<evidence type="ECO:0000259" key="14">
    <source>
        <dbReference type="PROSITE" id="PS50172"/>
    </source>
</evidence>